<keyword evidence="1" id="KW-0472">Membrane</keyword>
<evidence type="ECO:0000313" key="2">
    <source>
        <dbReference type="EMBL" id="QOW61996.1"/>
    </source>
</evidence>
<name>A0A7S7AYC7_9SPIR</name>
<proteinExistence type="predicted"/>
<dbReference type="InterPro" id="IPR010181">
    <property type="entry name" value="CGCAxxGCC_motif"/>
</dbReference>
<dbReference type="Pfam" id="PF09719">
    <property type="entry name" value="C_GCAxxG_C_C"/>
    <property type="match status" value="1"/>
</dbReference>
<evidence type="ECO:0000313" key="3">
    <source>
        <dbReference type="Proteomes" id="UP000593915"/>
    </source>
</evidence>
<keyword evidence="1" id="KW-1133">Transmembrane helix</keyword>
<feature type="transmembrane region" description="Helical" evidence="1">
    <location>
        <begin position="46"/>
        <end position="67"/>
    </location>
</feature>
<keyword evidence="1" id="KW-0812">Transmembrane</keyword>
<gene>
    <name evidence="2" type="ORF">IFE08_06600</name>
</gene>
<reference evidence="2 3" key="1">
    <citation type="submission" date="2020-09" db="EMBL/GenBank/DDBJ databases">
        <title>Characterization of Treponema spp. from bovine digital dermatitis in Korea.</title>
        <authorList>
            <person name="Espiritu H.M."/>
            <person name="Cho Y.I."/>
            <person name="Mamuad L."/>
        </authorList>
    </citation>
    <scope>NUCLEOTIDE SEQUENCE [LARGE SCALE GENOMIC DNA]</scope>
    <source>
        <strain evidence="2 3">KS1</strain>
    </source>
</reference>
<accession>A0A7S7AYC7</accession>
<dbReference type="EMBL" id="CP061839">
    <property type="protein sequence ID" value="QOW61996.1"/>
    <property type="molecule type" value="Genomic_DNA"/>
</dbReference>
<organism evidence="2 3">
    <name type="scientific">Treponema pedis</name>
    <dbReference type="NCBI Taxonomy" id="409322"/>
    <lineage>
        <taxon>Bacteria</taxon>
        <taxon>Pseudomonadati</taxon>
        <taxon>Spirochaetota</taxon>
        <taxon>Spirochaetia</taxon>
        <taxon>Spirochaetales</taxon>
        <taxon>Treponemataceae</taxon>
        <taxon>Treponema</taxon>
    </lineage>
</organism>
<dbReference type="AlphaFoldDB" id="A0A7S7AYC7"/>
<dbReference type="NCBIfam" id="TIGR01909">
    <property type="entry name" value="C_GCAxxG_C_C"/>
    <property type="match status" value="1"/>
</dbReference>
<protein>
    <submittedName>
        <fullName evidence="2">C_GCAxxG_C_C family protein</fullName>
    </submittedName>
</protein>
<dbReference type="RefSeq" id="WP_194077489.1">
    <property type="nucleotide sequence ID" value="NZ_CP061839.1"/>
</dbReference>
<sequence>MDKEKLFSFLGNGCNCSQAVLLYFAEKYRLNEIQAKRIAEAFESGLFTGNTCGAVLGAYMVLGLAFGSDAENHRSMMKSRVNEFNREFIKKMNSLKCIDLLGVDISDDTVLKKAFEDGTIQRVCPNAIMTAAGILEDMIKP</sequence>
<evidence type="ECO:0000256" key="1">
    <source>
        <dbReference type="SAM" id="Phobius"/>
    </source>
</evidence>
<dbReference type="Proteomes" id="UP000593915">
    <property type="component" value="Chromosome"/>
</dbReference>